<keyword evidence="2" id="KW-1185">Reference proteome</keyword>
<name>A0A1E5NXY7_9ACTN</name>
<evidence type="ECO:0008006" key="3">
    <source>
        <dbReference type="Google" id="ProtNLM"/>
    </source>
</evidence>
<proteinExistence type="predicted"/>
<dbReference type="EMBL" id="MEHK01000005">
    <property type="protein sequence ID" value="OEJ21126.1"/>
    <property type="molecule type" value="Genomic_DNA"/>
</dbReference>
<reference evidence="1 2" key="1">
    <citation type="submission" date="2016-08" db="EMBL/GenBank/DDBJ databases">
        <title>The complete genome of Streptomyces subrutilus 10-1-1.</title>
        <authorList>
            <person name="Chen X."/>
        </authorList>
    </citation>
    <scope>NUCLEOTIDE SEQUENCE [LARGE SCALE GENOMIC DNA]</scope>
    <source>
        <strain evidence="1 2">10-1-1</strain>
        <plasmid evidence="2">pacmp1</plasmid>
    </source>
</reference>
<protein>
    <recommendedName>
        <fullName evidence="3">DNA (cytosine-5-)-methyltransferase</fullName>
    </recommendedName>
</protein>
<gene>
    <name evidence="1" type="ORF">BGK67_34745</name>
</gene>
<organism evidence="1 2">
    <name type="scientific">Streptomyces subrutilus</name>
    <dbReference type="NCBI Taxonomy" id="36818"/>
    <lineage>
        <taxon>Bacteria</taxon>
        <taxon>Bacillati</taxon>
        <taxon>Actinomycetota</taxon>
        <taxon>Actinomycetes</taxon>
        <taxon>Kitasatosporales</taxon>
        <taxon>Streptomycetaceae</taxon>
        <taxon>Streptomyces</taxon>
    </lineage>
</organism>
<keyword evidence="1" id="KW-0614">Plasmid</keyword>
<dbReference type="Proteomes" id="UP000095705">
    <property type="component" value="Plasmid pACMP1"/>
</dbReference>
<dbReference type="AlphaFoldDB" id="A0A1E5NXY7"/>
<geneLocation type="plasmid" evidence="2">
    <name>pacmp1</name>
</geneLocation>
<accession>A0A1E5NXY7</accession>
<evidence type="ECO:0000313" key="2">
    <source>
        <dbReference type="Proteomes" id="UP000095705"/>
    </source>
</evidence>
<evidence type="ECO:0000313" key="1">
    <source>
        <dbReference type="EMBL" id="OEJ21126.1"/>
    </source>
</evidence>
<sequence>MCSPRPPLPGEAVWGPYAPVIARWERVLGRAAPPATDTRGRLSTRFVEWMMGLRPGWITAVPGLSRSAQLKALGNGVVPAQAATALRLLLTRTGRT</sequence>
<comment type="caution">
    <text evidence="1">The sequence shown here is derived from an EMBL/GenBank/DDBJ whole genome shotgun (WGS) entry which is preliminary data.</text>
</comment>